<dbReference type="Proteomes" id="UP000188342">
    <property type="component" value="Unassembled WGS sequence"/>
</dbReference>
<dbReference type="AlphaFoldDB" id="A0A1R4J9Z9"/>
<reference evidence="1 2" key="1">
    <citation type="submission" date="2017-02" db="EMBL/GenBank/DDBJ databases">
        <authorList>
            <person name="Peterson S.W."/>
        </authorList>
    </citation>
    <scope>NUCLEOTIDE SEQUENCE [LARGE SCALE GENOMIC DNA]</scope>
    <source>
        <strain evidence="1 2">LSP_Lj1</strain>
    </source>
</reference>
<organism evidence="1 2">
    <name type="scientific">Luteococcus japonicus LSP_Lj1</name>
    <dbReference type="NCBI Taxonomy" id="1255658"/>
    <lineage>
        <taxon>Bacteria</taxon>
        <taxon>Bacillati</taxon>
        <taxon>Actinomycetota</taxon>
        <taxon>Actinomycetes</taxon>
        <taxon>Propionibacteriales</taxon>
        <taxon>Propionibacteriaceae</taxon>
        <taxon>Luteococcus</taxon>
    </lineage>
</organism>
<evidence type="ECO:0000313" key="2">
    <source>
        <dbReference type="Proteomes" id="UP000188342"/>
    </source>
</evidence>
<protein>
    <submittedName>
        <fullName evidence="1">Uncharacterized protein</fullName>
    </submittedName>
</protein>
<evidence type="ECO:0000313" key="1">
    <source>
        <dbReference type="EMBL" id="SJN28764.1"/>
    </source>
</evidence>
<accession>A0A1R4J9Z9</accession>
<proteinExistence type="predicted"/>
<name>A0A1R4J9Z9_9ACTN</name>
<gene>
    <name evidence="1" type="ORF">FM114_06340</name>
</gene>
<dbReference type="EMBL" id="FUKQ01000024">
    <property type="protein sequence ID" value="SJN28764.1"/>
    <property type="molecule type" value="Genomic_DNA"/>
</dbReference>
<dbReference type="RefSeq" id="WP_143813897.1">
    <property type="nucleotide sequence ID" value="NZ_FUKQ01000024.1"/>
</dbReference>
<dbReference type="OrthoDB" id="4427540at2"/>
<keyword evidence="2" id="KW-1185">Reference proteome</keyword>
<sequence length="238" mass="26614">MVDPKKVFKKSDDFEGPLLTLKKGAQVKWRKSMCAPCNNTRSQPFDMAYDAMETFLVDHADQMSSWRRLAWTDVYGTDWEQGAADLGRYFAKQMCCMLATQQLPIPDDLIAFLDGAPRCPSVAFTLCRNWRTADLHRILRRDGRPQGATTIVGLLTSTAYQRDGQFSGLDYGYRIGYVQFSGDWSAGSDRVSWWESPEVDLPLVGGGLRGRVDWSLSKVRLRLAGGGLLSLVEAASDI</sequence>